<evidence type="ECO:0000256" key="1">
    <source>
        <dbReference type="SAM" id="SignalP"/>
    </source>
</evidence>
<evidence type="ECO:0000313" key="3">
    <source>
        <dbReference type="Proteomes" id="UP000015525"/>
    </source>
</evidence>
<protein>
    <submittedName>
        <fullName evidence="2">Uncharacterized protein</fullName>
    </submittedName>
</protein>
<organism evidence="2 3">
    <name type="scientific">Sphingobium quisquiliarum P25</name>
    <dbReference type="NCBI Taxonomy" id="1329909"/>
    <lineage>
        <taxon>Bacteria</taxon>
        <taxon>Pseudomonadati</taxon>
        <taxon>Pseudomonadota</taxon>
        <taxon>Alphaproteobacteria</taxon>
        <taxon>Sphingomonadales</taxon>
        <taxon>Sphingomonadaceae</taxon>
        <taxon>Sphingobium</taxon>
    </lineage>
</organism>
<feature type="signal peptide" evidence="1">
    <location>
        <begin position="1"/>
        <end position="18"/>
    </location>
</feature>
<comment type="caution">
    <text evidence="2">The sequence shown here is derived from an EMBL/GenBank/DDBJ whole genome shotgun (WGS) entry which is preliminary data.</text>
</comment>
<accession>T0G8C9</accession>
<dbReference type="AlphaFoldDB" id="T0G8C9"/>
<dbReference type="Proteomes" id="UP000015525">
    <property type="component" value="Unassembled WGS sequence"/>
</dbReference>
<keyword evidence="3" id="KW-1185">Reference proteome</keyword>
<dbReference type="Pfam" id="PF12599">
    <property type="entry name" value="DUF3768"/>
    <property type="match status" value="1"/>
</dbReference>
<sequence length="127" mass="14090">MRKLLLPLVLAALPAALAAAPAAKWTSHVTVSPIGGHVLGNPAAPTRLVESDILKMIEGFEDFTPDNDPHGEHDAGFLYRDVIGQWHTRWTDDSTRPALSVMWKFDYYARSRQADRGAGYDGNARYR</sequence>
<reference evidence="2 3" key="1">
    <citation type="journal article" date="2013" name="Genome Announc.">
        <title>Draft Genome Sequence of Sphingobium quisquiliarum Strain P25T, a Novel Hexachlorocyclohexane (HCH)-Degrading Bacterium Isolated from an HCH Dumpsite.</title>
        <authorList>
            <person name="Kumar Singh A."/>
            <person name="Sangwan N."/>
            <person name="Sharma A."/>
            <person name="Gupta V."/>
            <person name="Khurana J.P."/>
            <person name="Lal R."/>
        </authorList>
    </citation>
    <scope>NUCLEOTIDE SEQUENCE [LARGE SCALE GENOMIC DNA]</scope>
    <source>
        <strain evidence="2 3">P25</strain>
    </source>
</reference>
<feature type="chain" id="PRO_5004575466" evidence="1">
    <location>
        <begin position="19"/>
        <end position="127"/>
    </location>
</feature>
<keyword evidence="1" id="KW-0732">Signal</keyword>
<dbReference type="PATRIC" id="fig|1329909.3.peg.3590"/>
<name>T0G8C9_9SPHN</name>
<proteinExistence type="predicted"/>
<gene>
    <name evidence="2" type="ORF">L288_18675</name>
</gene>
<dbReference type="InterPro" id="IPR022243">
    <property type="entry name" value="DUF3768"/>
</dbReference>
<dbReference type="EMBL" id="ATHO01000160">
    <property type="protein sequence ID" value="EQB00006.1"/>
    <property type="molecule type" value="Genomic_DNA"/>
</dbReference>
<evidence type="ECO:0000313" key="2">
    <source>
        <dbReference type="EMBL" id="EQB00006.1"/>
    </source>
</evidence>
<dbReference type="RefSeq" id="WP_021239747.1">
    <property type="nucleotide sequence ID" value="NZ_ATHO01000160.1"/>
</dbReference>